<keyword evidence="4" id="KW-0560">Oxidoreductase</keyword>
<dbReference type="AlphaFoldDB" id="K3UBX0"/>
<accession>K3UBX0</accession>
<organism evidence="6 7">
    <name type="scientific">Fusarium pseudograminearum (strain CS3096)</name>
    <name type="common">Wheat and barley crown-rot fungus</name>
    <dbReference type="NCBI Taxonomy" id="1028729"/>
    <lineage>
        <taxon>Eukaryota</taxon>
        <taxon>Fungi</taxon>
        <taxon>Dikarya</taxon>
        <taxon>Ascomycota</taxon>
        <taxon>Pezizomycotina</taxon>
        <taxon>Sordariomycetes</taxon>
        <taxon>Hypocreomycetidae</taxon>
        <taxon>Hypocreales</taxon>
        <taxon>Nectriaceae</taxon>
        <taxon>Fusarium</taxon>
    </lineage>
</organism>
<dbReference type="Pfam" id="PF03055">
    <property type="entry name" value="RPE65"/>
    <property type="match status" value="1"/>
</dbReference>
<reference evidence="6 7" key="1">
    <citation type="journal article" date="2012" name="PLoS Pathog.">
        <title>Comparative pathogenomics reveals horizontally acquired novel virulence genes in fungi infecting cereal hosts.</title>
        <authorList>
            <person name="Gardiner D.M."/>
            <person name="McDonald M.C."/>
            <person name="Covarelli L."/>
            <person name="Solomon P.S."/>
            <person name="Rusu A.G."/>
            <person name="Marshall M."/>
            <person name="Kazan K."/>
            <person name="Chakraborty S."/>
            <person name="McDonald B.A."/>
            <person name="Manners J.M."/>
        </authorList>
    </citation>
    <scope>NUCLEOTIDE SEQUENCE [LARGE SCALE GENOMIC DNA]</scope>
    <source>
        <strain evidence="6 7">CS3096</strain>
    </source>
</reference>
<protein>
    <submittedName>
        <fullName evidence="6">Uncharacterized protein</fullName>
    </submittedName>
</protein>
<dbReference type="PANTHER" id="PTHR10543">
    <property type="entry name" value="BETA-CAROTENE DIOXYGENASE"/>
    <property type="match status" value="1"/>
</dbReference>
<dbReference type="HOGENOM" id="CLU_143716_0_0_1"/>
<keyword evidence="7" id="KW-1185">Reference proteome</keyword>
<name>K3UBX0_FUSPC</name>
<dbReference type="RefSeq" id="XP_009262248.1">
    <property type="nucleotide sequence ID" value="XM_009263973.1"/>
</dbReference>
<dbReference type="EMBL" id="AFNW01000373">
    <property type="protein sequence ID" value="EKJ68931.1"/>
    <property type="molecule type" value="Genomic_DNA"/>
</dbReference>
<dbReference type="GO" id="GO:0016121">
    <property type="term" value="P:carotene catabolic process"/>
    <property type="evidence" value="ECO:0007669"/>
    <property type="project" value="TreeGrafter"/>
</dbReference>
<dbReference type="GO" id="GO:0042574">
    <property type="term" value="P:retinal metabolic process"/>
    <property type="evidence" value="ECO:0007669"/>
    <property type="project" value="TreeGrafter"/>
</dbReference>
<sequence>MMPRINEAHMGKPYRYAYGMHAVKPGYLSDSIIKIDTETKKTKMWVPKKNHLPSEPIFVARPGGKSEDDGVLLTVAMDTSVKLSSMVVIDAKTMTMKEIDRARMPVVMGYRFPGIFI</sequence>
<comment type="similarity">
    <text evidence="2">Belongs to the carotenoid oxygenase family.</text>
</comment>
<evidence type="ECO:0000256" key="4">
    <source>
        <dbReference type="ARBA" id="ARBA00023002"/>
    </source>
</evidence>
<dbReference type="GO" id="GO:0003834">
    <property type="term" value="F:beta-carotene 15,15'-dioxygenase activity"/>
    <property type="evidence" value="ECO:0007669"/>
    <property type="project" value="TreeGrafter"/>
</dbReference>
<keyword evidence="3" id="KW-0479">Metal-binding</keyword>
<keyword evidence="5" id="KW-0408">Iron</keyword>
<dbReference type="GO" id="GO:0010436">
    <property type="term" value="F:carotenoid dioxygenase activity"/>
    <property type="evidence" value="ECO:0007669"/>
    <property type="project" value="TreeGrafter"/>
</dbReference>
<evidence type="ECO:0000256" key="5">
    <source>
        <dbReference type="ARBA" id="ARBA00023004"/>
    </source>
</evidence>
<evidence type="ECO:0000256" key="1">
    <source>
        <dbReference type="ARBA" id="ARBA00001954"/>
    </source>
</evidence>
<comment type="caution">
    <text evidence="6">The sequence shown here is derived from an EMBL/GenBank/DDBJ whole genome shotgun (WGS) entry which is preliminary data.</text>
</comment>
<dbReference type="eggNOG" id="KOG1285">
    <property type="taxonomic scope" value="Eukaryota"/>
</dbReference>
<dbReference type="PANTHER" id="PTHR10543:SF24">
    <property type="entry name" value="CAROTENOID ISOMEROOXYGENASE"/>
    <property type="match status" value="1"/>
</dbReference>
<dbReference type="GeneID" id="20369473"/>
<dbReference type="KEGG" id="fpu:FPSE_10856"/>
<dbReference type="InterPro" id="IPR004294">
    <property type="entry name" value="Carotenoid_Oase"/>
</dbReference>
<gene>
    <name evidence="6" type="ORF">FPSE_10856</name>
</gene>
<dbReference type="Proteomes" id="UP000007978">
    <property type="component" value="Chromosome 2"/>
</dbReference>
<evidence type="ECO:0000256" key="2">
    <source>
        <dbReference type="ARBA" id="ARBA00006787"/>
    </source>
</evidence>
<evidence type="ECO:0000313" key="6">
    <source>
        <dbReference type="EMBL" id="EKJ68931.1"/>
    </source>
</evidence>
<comment type="cofactor">
    <cofactor evidence="1">
        <name>Fe(2+)</name>
        <dbReference type="ChEBI" id="CHEBI:29033"/>
    </cofactor>
</comment>
<dbReference type="GO" id="GO:0046872">
    <property type="term" value="F:metal ion binding"/>
    <property type="evidence" value="ECO:0007669"/>
    <property type="project" value="UniProtKB-KW"/>
</dbReference>
<evidence type="ECO:0000256" key="3">
    <source>
        <dbReference type="ARBA" id="ARBA00022723"/>
    </source>
</evidence>
<evidence type="ECO:0000313" key="7">
    <source>
        <dbReference type="Proteomes" id="UP000007978"/>
    </source>
</evidence>
<proteinExistence type="inferred from homology"/>
<dbReference type="OrthoDB" id="407010at2759"/>